<dbReference type="AlphaFoldDB" id="A0AAV9WI70"/>
<evidence type="ECO:0000313" key="1">
    <source>
        <dbReference type="EMBL" id="KAK6509168.1"/>
    </source>
</evidence>
<dbReference type="Proteomes" id="UP001370758">
    <property type="component" value="Unassembled WGS sequence"/>
</dbReference>
<comment type="caution">
    <text evidence="1">The sequence shown here is derived from an EMBL/GenBank/DDBJ whole genome shotgun (WGS) entry which is preliminary data.</text>
</comment>
<organism evidence="1 2">
    <name type="scientific">Arthrobotrys musiformis</name>
    <dbReference type="NCBI Taxonomy" id="47236"/>
    <lineage>
        <taxon>Eukaryota</taxon>
        <taxon>Fungi</taxon>
        <taxon>Dikarya</taxon>
        <taxon>Ascomycota</taxon>
        <taxon>Pezizomycotina</taxon>
        <taxon>Orbiliomycetes</taxon>
        <taxon>Orbiliales</taxon>
        <taxon>Orbiliaceae</taxon>
        <taxon>Arthrobotrys</taxon>
    </lineage>
</organism>
<reference evidence="1 2" key="1">
    <citation type="submission" date="2023-08" db="EMBL/GenBank/DDBJ databases">
        <authorList>
            <person name="Palmer J.M."/>
        </authorList>
    </citation>
    <scope>NUCLEOTIDE SEQUENCE [LARGE SCALE GENOMIC DNA]</scope>
    <source>
        <strain evidence="1 2">TWF481</strain>
    </source>
</reference>
<name>A0AAV9WI70_9PEZI</name>
<accession>A0AAV9WI70</accession>
<gene>
    <name evidence="1" type="ORF">TWF481_003929</name>
</gene>
<sequence>MRKALTELLGGENESVKYYDIDKNHTCQVSLSESIGGSGETKTHIYRVSESTLRLASSVLARMVDPASPWRKDSDENGNLAIMLHDDDPEALEILFKLMHFQKESIPKRLGLKKIFQLALVCDKYDCVDLAKPLISEFAADLKEAGTQEFWKGFYQYSFNLQPENEEHAEEENGIGLHGSDKPNIAKMLLYVSFVFNLDKVFPLAYQTYLMIWQPKAKPEEDDEAVEGPTYLPDKLYVHFMAEWEEKRAGLVKSVNDVIKNYTFGLIYSNPGRCKKNNDCTICDIALYGSFIRRLHYKGIFPIKEKSDALSLYELSERIKAVQIGHYWDENHYVNVPHNQCMRAFMKGLMANVETAIRGKKVELKGFKASLGTKRKLCVLKEDEEKEEADAKKANKGDAAT</sequence>
<proteinExistence type="predicted"/>
<protein>
    <recommendedName>
        <fullName evidence="3">BTB domain-containing protein</fullName>
    </recommendedName>
</protein>
<dbReference type="EMBL" id="JAVHJL010000002">
    <property type="protein sequence ID" value="KAK6509168.1"/>
    <property type="molecule type" value="Genomic_DNA"/>
</dbReference>
<keyword evidence="2" id="KW-1185">Reference proteome</keyword>
<evidence type="ECO:0000313" key="2">
    <source>
        <dbReference type="Proteomes" id="UP001370758"/>
    </source>
</evidence>
<evidence type="ECO:0008006" key="3">
    <source>
        <dbReference type="Google" id="ProtNLM"/>
    </source>
</evidence>